<proteinExistence type="predicted"/>
<feature type="chain" id="PRO_5039844337" evidence="1">
    <location>
        <begin position="23"/>
        <end position="240"/>
    </location>
</feature>
<evidence type="ECO:0000313" key="3">
    <source>
        <dbReference type="EMBL" id="KAG7342703.1"/>
    </source>
</evidence>
<sequence>MKLFVSFATLAALVAVLDVVAAKKYSYRSTGLGGSATMYSEKCGEWPFGSYLDVYTSQYTYKVNAKGKPETSPAPYWFPYLYIWLECTDGTATKIEIDWDWFDSTPSTFTFPSNNKLQTGLVSGSFLGRKLSCTIVPEMYDEEYPSYDCDYENVQSVSIDLSVTWTGIGSTEQSKYTVTSRSDDYYYRYSYKGTSRDATFDVTLKVEGVPVDLSSSFGGWVDKYSSLYKSTSSSMDRYVR</sequence>
<organism evidence="2 4">
    <name type="scientific">Nitzschia inconspicua</name>
    <dbReference type="NCBI Taxonomy" id="303405"/>
    <lineage>
        <taxon>Eukaryota</taxon>
        <taxon>Sar</taxon>
        <taxon>Stramenopiles</taxon>
        <taxon>Ochrophyta</taxon>
        <taxon>Bacillariophyta</taxon>
        <taxon>Bacillariophyceae</taxon>
        <taxon>Bacillariophycidae</taxon>
        <taxon>Bacillariales</taxon>
        <taxon>Bacillariaceae</taxon>
        <taxon>Nitzschia</taxon>
    </lineage>
</organism>
<dbReference type="EMBL" id="JAGRRH010000068">
    <property type="protein sequence ID" value="KAG7337981.1"/>
    <property type="molecule type" value="Genomic_DNA"/>
</dbReference>
<name>A0A9K3K7K1_9STRA</name>
<reference evidence="2" key="2">
    <citation type="submission" date="2021-04" db="EMBL/GenBank/DDBJ databases">
        <authorList>
            <person name="Podell S."/>
        </authorList>
    </citation>
    <scope>NUCLEOTIDE SEQUENCE</scope>
    <source>
        <strain evidence="2">Hildebrandi</strain>
    </source>
</reference>
<protein>
    <submittedName>
        <fullName evidence="2">Uncharacterized protein</fullName>
    </submittedName>
</protein>
<comment type="caution">
    <text evidence="2">The sequence shown here is derived from an EMBL/GenBank/DDBJ whole genome shotgun (WGS) entry which is preliminary data.</text>
</comment>
<evidence type="ECO:0000313" key="2">
    <source>
        <dbReference type="EMBL" id="KAG7337981.1"/>
    </source>
</evidence>
<dbReference type="Proteomes" id="UP000693970">
    <property type="component" value="Unassembled WGS sequence"/>
</dbReference>
<evidence type="ECO:0000313" key="4">
    <source>
        <dbReference type="Proteomes" id="UP000693970"/>
    </source>
</evidence>
<feature type="signal peptide" evidence="1">
    <location>
        <begin position="1"/>
        <end position="22"/>
    </location>
</feature>
<reference evidence="2" key="1">
    <citation type="journal article" date="2021" name="Sci. Rep.">
        <title>Diploid genomic architecture of Nitzschia inconspicua, an elite biomass production diatom.</title>
        <authorList>
            <person name="Oliver A."/>
            <person name="Podell S."/>
            <person name="Pinowska A."/>
            <person name="Traller J.C."/>
            <person name="Smith S.R."/>
            <person name="McClure R."/>
            <person name="Beliaev A."/>
            <person name="Bohutskyi P."/>
            <person name="Hill E.A."/>
            <person name="Rabines A."/>
            <person name="Zheng H."/>
            <person name="Allen L.Z."/>
            <person name="Kuo A."/>
            <person name="Grigoriev I.V."/>
            <person name="Allen A.E."/>
            <person name="Hazlebeck D."/>
            <person name="Allen E.E."/>
        </authorList>
    </citation>
    <scope>NUCLEOTIDE SEQUENCE</scope>
    <source>
        <strain evidence="2">Hildebrandi</strain>
    </source>
</reference>
<dbReference type="EMBL" id="JAGRRH010000024">
    <property type="protein sequence ID" value="KAG7342703.1"/>
    <property type="molecule type" value="Genomic_DNA"/>
</dbReference>
<evidence type="ECO:0000256" key="1">
    <source>
        <dbReference type="SAM" id="SignalP"/>
    </source>
</evidence>
<gene>
    <name evidence="3" type="ORF">IV203_020647</name>
    <name evidence="2" type="ORF">IV203_034422</name>
</gene>
<keyword evidence="4" id="KW-1185">Reference proteome</keyword>
<keyword evidence="1" id="KW-0732">Signal</keyword>
<dbReference type="AlphaFoldDB" id="A0A9K3K7K1"/>
<accession>A0A9K3K7K1</accession>